<dbReference type="Proteomes" id="UP000732105">
    <property type="component" value="Unassembled WGS sequence"/>
</dbReference>
<proteinExistence type="predicted"/>
<dbReference type="CDD" id="cd12105">
    <property type="entry name" value="HmuY"/>
    <property type="match status" value="1"/>
</dbReference>
<dbReference type="EMBL" id="RZNH01000001">
    <property type="protein sequence ID" value="NOU58339.1"/>
    <property type="molecule type" value="Genomic_DNA"/>
</dbReference>
<keyword evidence="3" id="KW-1185">Reference proteome</keyword>
<dbReference type="RefSeq" id="WP_171593598.1">
    <property type="nucleotide sequence ID" value="NZ_RZNH01000001.1"/>
</dbReference>
<evidence type="ECO:0000313" key="3">
    <source>
        <dbReference type="Proteomes" id="UP000732105"/>
    </source>
</evidence>
<sequence length="225" mass="24540">MKKNKLIMMFVALATMVGFSSCDDDDDPVNAIEKEVTIDASSYTEWVYFSFEKGDVVGTSNVDEERAGLDWDIAFHRYDVRLNCGESGDGNGGAFLSEGNIAKTGWDAILEAPETGYSVDTKQSVIKNIISGGDFEYAEVGATNVITGGMVNIQAGMEGGSWLKMSYSPGANGPSYEATNQIFVVKTADGKYAKIWLKRYVNEANETGKITMKYAYQEDGSKKLN</sequence>
<evidence type="ECO:0000313" key="2">
    <source>
        <dbReference type="EMBL" id="NOU58339.1"/>
    </source>
</evidence>
<feature type="chain" id="PRO_5045696835" description="HmuY protein" evidence="1">
    <location>
        <begin position="21"/>
        <end position="225"/>
    </location>
</feature>
<gene>
    <name evidence="2" type="ORF">ELS83_00820</name>
</gene>
<dbReference type="InterPro" id="IPR025921">
    <property type="entry name" value="HmuY"/>
</dbReference>
<organism evidence="2 3">
    <name type="scientific">Marinifilum caeruleilacunae</name>
    <dbReference type="NCBI Taxonomy" id="2499076"/>
    <lineage>
        <taxon>Bacteria</taxon>
        <taxon>Pseudomonadati</taxon>
        <taxon>Bacteroidota</taxon>
        <taxon>Bacteroidia</taxon>
        <taxon>Marinilabiliales</taxon>
        <taxon>Marinifilaceae</taxon>
    </lineage>
</organism>
<evidence type="ECO:0008006" key="4">
    <source>
        <dbReference type="Google" id="ProtNLM"/>
    </source>
</evidence>
<accession>A0ABX1WQX1</accession>
<reference evidence="2 3" key="1">
    <citation type="submission" date="2018-12" db="EMBL/GenBank/DDBJ databases">
        <title>Marinifilum JC070 sp. nov., a marine bacterium isolated from Yongle Blue Hole in the South China Sea.</title>
        <authorList>
            <person name="Fu T."/>
        </authorList>
    </citation>
    <scope>NUCLEOTIDE SEQUENCE [LARGE SCALE GENOMIC DNA]</scope>
    <source>
        <strain evidence="2 3">JC070</strain>
    </source>
</reference>
<evidence type="ECO:0000256" key="1">
    <source>
        <dbReference type="SAM" id="SignalP"/>
    </source>
</evidence>
<protein>
    <recommendedName>
        <fullName evidence="4">HmuY protein</fullName>
    </recommendedName>
</protein>
<keyword evidence="1" id="KW-0732">Signal</keyword>
<dbReference type="PROSITE" id="PS51257">
    <property type="entry name" value="PROKAR_LIPOPROTEIN"/>
    <property type="match status" value="1"/>
</dbReference>
<dbReference type="Pfam" id="PF14064">
    <property type="entry name" value="HmuY"/>
    <property type="match status" value="1"/>
</dbReference>
<comment type="caution">
    <text evidence="2">The sequence shown here is derived from an EMBL/GenBank/DDBJ whole genome shotgun (WGS) entry which is preliminary data.</text>
</comment>
<name>A0ABX1WQX1_9BACT</name>
<feature type="signal peptide" evidence="1">
    <location>
        <begin position="1"/>
        <end position="20"/>
    </location>
</feature>